<reference evidence="1 2" key="1">
    <citation type="submission" date="2020-10" db="EMBL/GenBank/DDBJ databases">
        <title>The draft genomes of Cyclamen pathogen Pseudomonas sp.</title>
        <authorList>
            <person name="Fujikawa T."/>
            <person name="Sawada H."/>
        </authorList>
    </citation>
    <scope>NUCLEOTIDE SEQUENCE [LARGE SCALE GENOMIC DNA]</scope>
    <source>
        <strain evidence="1 2">MAFF 301449</strain>
    </source>
</reference>
<dbReference type="Proteomes" id="UP000613075">
    <property type="component" value="Unassembled WGS sequence"/>
</dbReference>
<accession>A0ABR9SUJ8</accession>
<protein>
    <submittedName>
        <fullName evidence="1">DUF2442 domain-containing protein</fullName>
    </submittedName>
</protein>
<evidence type="ECO:0000313" key="1">
    <source>
        <dbReference type="EMBL" id="MBE8592602.1"/>
    </source>
</evidence>
<keyword evidence="2" id="KW-1185">Reference proteome</keyword>
<name>A0ABR9SUJ8_9PSED</name>
<dbReference type="EMBL" id="JADDUM010000137">
    <property type="protein sequence ID" value="MBE8592602.1"/>
    <property type="molecule type" value="Genomic_DNA"/>
</dbReference>
<gene>
    <name evidence="1" type="ORF">IQK56_17630</name>
</gene>
<dbReference type="SUPFAM" id="SSF143880">
    <property type="entry name" value="NE0471 N-terminal domain-like"/>
    <property type="match status" value="1"/>
</dbReference>
<sequence length="108" mass="12310">MRLCWGVFFEERSYLIIRKSCISSVRPVAGRHSVEIEWGDAKRHTVDLAEYIITFSVLRPLRDLALFSKVVVGEWGLDVTWGDELELPGTTLYRLALEQSVERASVGL</sequence>
<proteinExistence type="predicted"/>
<comment type="caution">
    <text evidence="1">The sequence shown here is derived from an EMBL/GenBank/DDBJ whole genome shotgun (WGS) entry which is preliminary data.</text>
</comment>
<organism evidence="1 2">
    <name type="scientific">Pseudomonas cyclaminis</name>
    <dbReference type="NCBI Taxonomy" id="2781239"/>
    <lineage>
        <taxon>Bacteria</taxon>
        <taxon>Pseudomonadati</taxon>
        <taxon>Pseudomonadota</taxon>
        <taxon>Gammaproteobacteria</taxon>
        <taxon>Pseudomonadales</taxon>
        <taxon>Pseudomonadaceae</taxon>
        <taxon>Pseudomonas</taxon>
    </lineage>
</organism>
<dbReference type="Gene3D" id="3.30.2020.10">
    <property type="entry name" value="NE0471-like N-terminal domain"/>
    <property type="match status" value="1"/>
</dbReference>
<evidence type="ECO:0000313" key="2">
    <source>
        <dbReference type="Proteomes" id="UP000613075"/>
    </source>
</evidence>
<dbReference type="InterPro" id="IPR036782">
    <property type="entry name" value="NE0471-like_N"/>
</dbReference>